<name>A0A011VV13_RUMAL</name>
<dbReference type="EMBL" id="JEOB01000004">
    <property type="protein sequence ID" value="EXM38418.1"/>
    <property type="molecule type" value="Genomic_DNA"/>
</dbReference>
<dbReference type="Proteomes" id="UP000021369">
    <property type="component" value="Unassembled WGS sequence"/>
</dbReference>
<dbReference type="InterPro" id="IPR036390">
    <property type="entry name" value="WH_DNA-bd_sf"/>
</dbReference>
<comment type="caution">
    <text evidence="2">The sequence shown here is derived from an EMBL/GenBank/DDBJ whole genome shotgun (WGS) entry which is preliminary data.</text>
</comment>
<proteinExistence type="predicted"/>
<dbReference type="RefSeq" id="WP_024857068.1">
    <property type="nucleotide sequence ID" value="NZ_JEOB01000004.1"/>
</dbReference>
<evidence type="ECO:0000313" key="3">
    <source>
        <dbReference type="Proteomes" id="UP000021369"/>
    </source>
</evidence>
<organism evidence="2 3">
    <name type="scientific">Ruminococcus albus SY3</name>
    <dbReference type="NCBI Taxonomy" id="1341156"/>
    <lineage>
        <taxon>Bacteria</taxon>
        <taxon>Bacillati</taxon>
        <taxon>Bacillota</taxon>
        <taxon>Clostridia</taxon>
        <taxon>Eubacteriales</taxon>
        <taxon>Oscillospiraceae</taxon>
        <taxon>Ruminococcus</taxon>
    </lineage>
</organism>
<reference evidence="2 3" key="1">
    <citation type="submission" date="2013-06" db="EMBL/GenBank/DDBJ databases">
        <title>Rumen cellulosomics: divergent fiber-degrading strategies revealed by comparative genome-wide analysis of six Ruminococcal strains.</title>
        <authorList>
            <person name="Dassa B."/>
            <person name="Borovok I."/>
            <person name="Lamed R."/>
            <person name="Flint H."/>
            <person name="Yeoman C.J."/>
            <person name="White B."/>
            <person name="Bayer E.A."/>
        </authorList>
    </citation>
    <scope>NUCLEOTIDE SEQUENCE [LARGE SCALE GENOMIC DNA]</scope>
    <source>
        <strain evidence="2 3">SY3</strain>
    </source>
</reference>
<feature type="domain" description="HTH marR-type" evidence="1">
    <location>
        <begin position="26"/>
        <end position="128"/>
    </location>
</feature>
<dbReference type="OrthoDB" id="1820412at2"/>
<evidence type="ECO:0000313" key="2">
    <source>
        <dbReference type="EMBL" id="EXM38418.1"/>
    </source>
</evidence>
<dbReference type="InterPro" id="IPR036388">
    <property type="entry name" value="WH-like_DNA-bd_sf"/>
</dbReference>
<dbReference type="Pfam" id="PF01047">
    <property type="entry name" value="MarR"/>
    <property type="match status" value="1"/>
</dbReference>
<accession>A0A011VV13</accession>
<dbReference type="GO" id="GO:0003700">
    <property type="term" value="F:DNA-binding transcription factor activity"/>
    <property type="evidence" value="ECO:0007669"/>
    <property type="project" value="InterPro"/>
</dbReference>
<dbReference type="Gene3D" id="1.10.10.10">
    <property type="entry name" value="Winged helix-like DNA-binding domain superfamily/Winged helix DNA-binding domain"/>
    <property type="match status" value="1"/>
</dbReference>
<dbReference type="SUPFAM" id="SSF46785">
    <property type="entry name" value="Winged helix' DNA-binding domain"/>
    <property type="match status" value="1"/>
</dbReference>
<gene>
    <name evidence="2" type="ORF">RASY3_12930</name>
</gene>
<dbReference type="SMART" id="SM00347">
    <property type="entry name" value="HTH_MARR"/>
    <property type="match status" value="1"/>
</dbReference>
<dbReference type="AlphaFoldDB" id="A0A011VV13"/>
<dbReference type="PATRIC" id="fig|1341156.4.peg.3608"/>
<evidence type="ECO:0000259" key="1">
    <source>
        <dbReference type="SMART" id="SM00347"/>
    </source>
</evidence>
<keyword evidence="3" id="KW-1185">Reference proteome</keyword>
<dbReference type="InterPro" id="IPR000835">
    <property type="entry name" value="HTH_MarR-typ"/>
</dbReference>
<protein>
    <recommendedName>
        <fullName evidence="1">HTH marR-type domain-containing protein</fullName>
    </recommendedName>
</protein>
<sequence>MDRSLLEHLAALMIQKTHSFARIYACIPASKELNISSAVCLGIINGIEGGCSATELKEMSCYDKALISRMLTDMQNDGYIIRNPEDKDKQRGMRYIPSEKGKILGDMLQAEFLKISSEVSKDIPKEDLVKFYEVSCKLINNLGDYSRELETMKTEKGK</sequence>